<dbReference type="PANTHER" id="PTHR10009:SF18">
    <property type="entry name" value="PROTEIN YELLOW-LIKE PROTEIN"/>
    <property type="match status" value="1"/>
</dbReference>
<dbReference type="PANTHER" id="PTHR10009">
    <property type="entry name" value="PROTEIN YELLOW-RELATED"/>
    <property type="match status" value="1"/>
</dbReference>
<dbReference type="InterPro" id="IPR011042">
    <property type="entry name" value="6-blade_b-propeller_TolB-like"/>
</dbReference>
<dbReference type="EMBL" id="CP070506">
    <property type="protein sequence ID" value="QSB37522.1"/>
    <property type="molecule type" value="Genomic_DNA"/>
</dbReference>
<dbReference type="InterPro" id="IPR017996">
    <property type="entry name" value="MRJP/yellow-related"/>
</dbReference>
<proteinExistence type="predicted"/>
<evidence type="ECO:0000256" key="2">
    <source>
        <dbReference type="ARBA" id="ARBA00022525"/>
    </source>
</evidence>
<keyword evidence="3" id="KW-0732">Signal</keyword>
<gene>
    <name evidence="4" type="ORF">JTY93_14120</name>
</gene>
<feature type="signal peptide" evidence="3">
    <location>
        <begin position="1"/>
        <end position="20"/>
    </location>
</feature>
<name>A0ABX7JSX2_9PSED</name>
<dbReference type="Pfam" id="PF03022">
    <property type="entry name" value="MRJP"/>
    <property type="match status" value="1"/>
</dbReference>
<dbReference type="Gene3D" id="2.120.10.30">
    <property type="entry name" value="TolB, C-terminal domain"/>
    <property type="match status" value="1"/>
</dbReference>
<keyword evidence="5" id="KW-1185">Reference proteome</keyword>
<sequence>MNVKIFACLLLAILSPLASAASGAETYHSKKLVAVADFGRLRAVGLGVSSDNRIFTSFPNRTEDYKYSVAEVVDGKLVPYPNVTWNASAGDERKRFVNAQALHVDGHDNLWVLDSKPASVLVAERDSKQSAQGYFKLVKINLKTNKVEAEYDFKTLDKRLSSLNDVNVDIEKNLAYLSDPGLKAIVVLDLSTGISRSVLSNSIATQAEPGLVLSYEGQQMRDLKGAPFKSDVNGIALTKDNRYLYFKPINKLNLYRIETRYLADTRLDGTELASKVEDQGETTVSHGLIADAQNNIYLTSSLDYSIKYQAPGGGLHTLVQDSRLIWPDSLGMGSDGYMYVTAAQYQRAPYWSGGKDATVYPYRLYKVKLP</sequence>
<organism evidence="4 5">
    <name type="scientific">Pseudomonas hygromyciniae</name>
    <dbReference type="NCBI Taxonomy" id="2812000"/>
    <lineage>
        <taxon>Bacteria</taxon>
        <taxon>Pseudomonadati</taxon>
        <taxon>Pseudomonadota</taxon>
        <taxon>Gammaproteobacteria</taxon>
        <taxon>Pseudomonadales</taxon>
        <taxon>Pseudomonadaceae</taxon>
        <taxon>Pseudomonas</taxon>
    </lineage>
</organism>
<comment type="subcellular location">
    <subcellularLocation>
        <location evidence="1">Secreted</location>
    </subcellularLocation>
</comment>
<dbReference type="Proteomes" id="UP000663249">
    <property type="component" value="Chromosome"/>
</dbReference>
<evidence type="ECO:0000313" key="4">
    <source>
        <dbReference type="EMBL" id="QSB37522.1"/>
    </source>
</evidence>
<protein>
    <recommendedName>
        <fullName evidence="6">Gluconolactonase</fullName>
    </recommendedName>
</protein>
<evidence type="ECO:0000256" key="1">
    <source>
        <dbReference type="ARBA" id="ARBA00004613"/>
    </source>
</evidence>
<accession>A0ABX7JSX2</accession>
<reference evidence="4 5" key="1">
    <citation type="submission" date="2021-02" db="EMBL/GenBank/DDBJ databases">
        <title>Genomic and phenotypic characterization of Pseudomonas hygromyciniae, a novel bacterial species discovered from a commercially purchased antibiotic vial.</title>
        <authorList>
            <person name="Turner T.L."/>
            <person name="Mitra S.D."/>
            <person name="Kochan T.J."/>
            <person name="Pincus N.B."/>
            <person name="Lebrun-Corbin M."/>
            <person name="Cheung B."/>
            <person name="Gatesy S.W."/>
            <person name="Afzal T."/>
            <person name="Ozer E.A."/>
            <person name="Hauser A.R."/>
        </authorList>
    </citation>
    <scope>NUCLEOTIDE SEQUENCE [LARGE SCALE GENOMIC DNA]</scope>
    <source>
        <strain evidence="4 5">SDM007</strain>
    </source>
</reference>
<evidence type="ECO:0000313" key="5">
    <source>
        <dbReference type="Proteomes" id="UP000663249"/>
    </source>
</evidence>
<dbReference type="SUPFAM" id="SSF101898">
    <property type="entry name" value="NHL repeat"/>
    <property type="match status" value="1"/>
</dbReference>
<keyword evidence="2" id="KW-0964">Secreted</keyword>
<evidence type="ECO:0000256" key="3">
    <source>
        <dbReference type="SAM" id="SignalP"/>
    </source>
</evidence>
<evidence type="ECO:0008006" key="6">
    <source>
        <dbReference type="Google" id="ProtNLM"/>
    </source>
</evidence>
<feature type="chain" id="PRO_5046366029" description="Gluconolactonase" evidence="3">
    <location>
        <begin position="21"/>
        <end position="370"/>
    </location>
</feature>
<dbReference type="RefSeq" id="WP_205480101.1">
    <property type="nucleotide sequence ID" value="NZ_CP070506.1"/>
</dbReference>